<feature type="domain" description="Prepilin type IV endopeptidase peptidase" evidence="2">
    <location>
        <begin position="72"/>
        <end position="177"/>
    </location>
</feature>
<keyword evidence="1" id="KW-0472">Membrane</keyword>
<protein>
    <submittedName>
        <fullName evidence="3">Predicted type IV prepilin-like protein specific leader peptidase</fullName>
    </submittedName>
</protein>
<gene>
    <name evidence="3" type="primary">pilD</name>
    <name evidence="3" type="ordered locus">ETA_pET490270</name>
</gene>
<feature type="transmembrane region" description="Helical" evidence="1">
    <location>
        <begin position="113"/>
        <end position="136"/>
    </location>
</feature>
<reference evidence="3 4" key="1">
    <citation type="journal article" date="2008" name="Environ. Microbiol.">
        <title>The genome of Erwinia tasmaniensis strain Et1/99, a non-pathogenic bacterium in the genus Erwinia.</title>
        <authorList>
            <person name="Kube M."/>
            <person name="Migdoll A.M."/>
            <person name="Mueller I."/>
            <person name="Kuhl H."/>
            <person name="Beck A."/>
            <person name="Reinhardt R."/>
            <person name="Geider K."/>
        </authorList>
    </citation>
    <scope>NUCLEOTIDE SEQUENCE [LARGE SCALE GENOMIC DNA]</scope>
    <source>
        <strain evidence="4">DSM 17950 / CFBP 7177 / CIP 109463 / NCPPB 4357 / Et1/99</strain>
        <plasmid evidence="4">pET49</plasmid>
    </source>
</reference>
<dbReference type="KEGG" id="eta:ETA_pET490270"/>
<dbReference type="AlphaFoldDB" id="B2VAY9"/>
<name>B2VAY9_ERWT9</name>
<keyword evidence="1" id="KW-0812">Transmembrane</keyword>
<dbReference type="Gene3D" id="1.20.120.1220">
    <property type="match status" value="1"/>
</dbReference>
<keyword evidence="3" id="KW-0614">Plasmid</keyword>
<evidence type="ECO:0000259" key="2">
    <source>
        <dbReference type="Pfam" id="PF01478"/>
    </source>
</evidence>
<feature type="transmembrane region" description="Helical" evidence="1">
    <location>
        <begin position="47"/>
        <end position="77"/>
    </location>
</feature>
<dbReference type="GO" id="GO:0004190">
    <property type="term" value="F:aspartic-type endopeptidase activity"/>
    <property type="evidence" value="ECO:0007669"/>
    <property type="project" value="InterPro"/>
</dbReference>
<feature type="transmembrane region" description="Helical" evidence="1">
    <location>
        <begin position="184"/>
        <end position="202"/>
    </location>
</feature>
<sequence length="203" mass="22171">MIMLFVSILYSLVLAFNIPTLYQGAKVSVVENNIYFSKQDNSVSIKPFFATFIICAGVVPCWLVSHSYGLTFFIALFGSAAYIDYVTRWVPDILIFALSWIALSTVMPGEFDAAPVLVSAAVMVIPCLVVNVIAIMRCQRPALASGDIYLLPAIGVWLRPEWGAACLVTSFLLAGLGGLRYQNIPFVTVIYPVFVVAVICNAQ</sequence>
<proteinExistence type="predicted"/>
<keyword evidence="1" id="KW-1133">Transmembrane helix</keyword>
<keyword evidence="4" id="KW-1185">Reference proteome</keyword>
<organism evidence="3 4">
    <name type="scientific">Erwinia tasmaniensis (strain DSM 17950 / CFBP 7177 / CIP 109463 / NCPPB 4357 / Et1/99)</name>
    <dbReference type="NCBI Taxonomy" id="465817"/>
    <lineage>
        <taxon>Bacteria</taxon>
        <taxon>Pseudomonadati</taxon>
        <taxon>Pseudomonadota</taxon>
        <taxon>Gammaproteobacteria</taxon>
        <taxon>Enterobacterales</taxon>
        <taxon>Erwiniaceae</taxon>
        <taxon>Erwinia</taxon>
    </lineage>
</organism>
<feature type="transmembrane region" description="Helical" evidence="1">
    <location>
        <begin position="89"/>
        <end position="107"/>
    </location>
</feature>
<dbReference type="Proteomes" id="UP000001726">
    <property type="component" value="Plasmid pET49"/>
</dbReference>
<dbReference type="GO" id="GO:0016020">
    <property type="term" value="C:membrane"/>
    <property type="evidence" value="ECO:0007669"/>
    <property type="project" value="InterPro"/>
</dbReference>
<geneLocation type="plasmid" evidence="3 4">
    <name>pET49</name>
</geneLocation>
<accession>B2VAY9</accession>
<dbReference type="InterPro" id="IPR000045">
    <property type="entry name" value="Prepilin_IV_endopep_pep"/>
</dbReference>
<dbReference type="Pfam" id="PF01478">
    <property type="entry name" value="Peptidase_A24"/>
    <property type="match status" value="1"/>
</dbReference>
<dbReference type="HOGENOM" id="CLU_1341531_0_0_6"/>
<evidence type="ECO:0000313" key="3">
    <source>
        <dbReference type="EMBL" id="CAO94869.1"/>
    </source>
</evidence>
<feature type="transmembrane region" description="Helical" evidence="1">
    <location>
        <begin position="148"/>
        <end position="172"/>
    </location>
</feature>
<evidence type="ECO:0000256" key="1">
    <source>
        <dbReference type="SAM" id="Phobius"/>
    </source>
</evidence>
<dbReference type="EMBL" id="CU468131">
    <property type="protein sequence ID" value="CAO94869.1"/>
    <property type="molecule type" value="Genomic_DNA"/>
</dbReference>
<evidence type="ECO:0000313" key="4">
    <source>
        <dbReference type="Proteomes" id="UP000001726"/>
    </source>
</evidence>